<dbReference type="FunCoup" id="D6Z228">
    <property type="interactions" value="223"/>
</dbReference>
<evidence type="ECO:0000256" key="2">
    <source>
        <dbReference type="ARBA" id="ARBA00012621"/>
    </source>
</evidence>
<comment type="similarity">
    <text evidence="9">Belongs to the glycosyltransferase group 1 family.</text>
</comment>
<dbReference type="SUPFAM" id="SSF53756">
    <property type="entry name" value="UDP-Glycosyltransferase/glycogen phosphorylase"/>
    <property type="match status" value="1"/>
</dbReference>
<dbReference type="Gene3D" id="3.40.50.2000">
    <property type="entry name" value="Glycogen Phosphorylase B"/>
    <property type="match status" value="1"/>
</dbReference>
<feature type="domain" description="3-deoxy-D-manno-octulosonic-acid transferase N-terminal" evidence="10">
    <location>
        <begin position="39"/>
        <end position="221"/>
    </location>
</feature>
<evidence type="ECO:0000256" key="3">
    <source>
        <dbReference type="ARBA" id="ARBA00019077"/>
    </source>
</evidence>
<dbReference type="InterPro" id="IPR039901">
    <property type="entry name" value="Kdotransferase"/>
</dbReference>
<sequence length="462" mass="52398">MQKAVINLVNIIYQITAWACFLVILPLFVIYSLGGSTKEWRQRLGFYPRTPLPPSKTKRLWLHAASVGEVQVARALIQELERQIPEAEIWVSTLTRHGHQLCSTTMPATVTSIFAPLDLAGVCSLAMRRVAPDLYICLETELWPEIIRQAERRGAGPLLINARLSEKSFRRYRKWPASLLIGRTVGRFRAIAAIGEDDVERFRNLGAAPERIRLSGNAKYDLKPTELKPAKELDENRRQTEQLRRRLGLHPDQPVLVAGSTHTGEEELMLAAWQRLKRNLPGLVLIIAPRHLRRLPELEHAFQQRALTYWRYSDRLKNTENNESSDDYPSRQHTGHQNKRSMVILVDRMGELAALYETADYVFCGGSLVRKGGHNLLEAASLGKPVLFGPYMDDFREDADLLISGGGGFLVRDDEGICQRIMAFHTRPAEYHRAADKARDIAVTLRGAARQQAKLIKNELYS</sequence>
<dbReference type="InterPro" id="IPR038107">
    <property type="entry name" value="Glycos_transf_N_sf"/>
</dbReference>
<dbReference type="GO" id="GO:0043842">
    <property type="term" value="F:Kdo transferase activity"/>
    <property type="evidence" value="ECO:0007669"/>
    <property type="project" value="UniProtKB-EC"/>
</dbReference>
<proteinExistence type="inferred from homology"/>
<feature type="active site" description="Proton acceptor" evidence="7">
    <location>
        <position position="69"/>
    </location>
</feature>
<evidence type="ECO:0000313" key="12">
    <source>
        <dbReference type="Proteomes" id="UP000001508"/>
    </source>
</evidence>
<dbReference type="GO" id="GO:0009244">
    <property type="term" value="P:lipopolysaccharide core region biosynthetic process"/>
    <property type="evidence" value="ECO:0007669"/>
    <property type="project" value="UniProtKB-UniRule"/>
</dbReference>
<dbReference type="PANTHER" id="PTHR42755:SF1">
    <property type="entry name" value="3-DEOXY-D-MANNO-OCTULOSONIC ACID TRANSFERASE, MITOCHONDRIAL-RELATED"/>
    <property type="match status" value="1"/>
</dbReference>
<comment type="subcellular location">
    <subcellularLocation>
        <location evidence="9">Cell membrane</location>
    </subcellularLocation>
</comment>
<evidence type="ECO:0000256" key="9">
    <source>
        <dbReference type="RuleBase" id="RU365103"/>
    </source>
</evidence>
<dbReference type="UniPathway" id="UPA00958"/>
<keyword evidence="9" id="KW-0812">Transmembrane</keyword>
<keyword evidence="4 9" id="KW-0808">Transferase</keyword>
<dbReference type="Gene3D" id="3.40.50.11720">
    <property type="entry name" value="3-Deoxy-D-manno-octulosonic-acid transferase, N-terminal domain"/>
    <property type="match status" value="1"/>
</dbReference>
<dbReference type="InterPro" id="IPR007507">
    <property type="entry name" value="Glycos_transf_N"/>
</dbReference>
<keyword evidence="9" id="KW-1133">Transmembrane helix</keyword>
<protein>
    <recommendedName>
        <fullName evidence="3 9">3-deoxy-D-manno-octulosonic acid transferase</fullName>
        <shortName evidence="9">Kdo transferase</shortName>
        <ecNumber evidence="2 9">2.4.99.12</ecNumber>
    </recommendedName>
    <alternativeName>
        <fullName evidence="5 9">Lipid IV(A) 3-deoxy-D-manno-octulosonic acid transferase</fullName>
    </alternativeName>
</protein>
<dbReference type="EC" id="2.4.99.12" evidence="2 9"/>
<keyword evidence="9" id="KW-1003">Cell membrane</keyword>
<organism evidence="11 12">
    <name type="scientific">Desulfurivibrio alkaliphilus (strain DSM 19089 / UNIQEM U267 / AHT2)</name>
    <dbReference type="NCBI Taxonomy" id="589865"/>
    <lineage>
        <taxon>Bacteria</taxon>
        <taxon>Pseudomonadati</taxon>
        <taxon>Thermodesulfobacteriota</taxon>
        <taxon>Desulfobulbia</taxon>
        <taxon>Desulfobulbales</taxon>
        <taxon>Desulfobulbaceae</taxon>
        <taxon>Desulfurivibrio</taxon>
    </lineage>
</organism>
<dbReference type="KEGG" id="dak:DaAHT2_0899"/>
<keyword evidence="9" id="KW-0472">Membrane</keyword>
<evidence type="ECO:0000259" key="10">
    <source>
        <dbReference type="Pfam" id="PF04413"/>
    </source>
</evidence>
<dbReference type="EMBL" id="CP001940">
    <property type="protein sequence ID" value="ADH85603.1"/>
    <property type="molecule type" value="Genomic_DNA"/>
</dbReference>
<gene>
    <name evidence="11" type="ordered locus">DaAHT2_0899</name>
</gene>
<evidence type="ECO:0000256" key="6">
    <source>
        <dbReference type="ARBA" id="ARBA00049183"/>
    </source>
</evidence>
<dbReference type="GO" id="GO:0005886">
    <property type="term" value="C:plasma membrane"/>
    <property type="evidence" value="ECO:0007669"/>
    <property type="project" value="UniProtKB-SubCell"/>
</dbReference>
<feature type="site" description="Transition state stabilizer" evidence="8">
    <location>
        <position position="219"/>
    </location>
</feature>
<dbReference type="AlphaFoldDB" id="D6Z228"/>
<comment type="catalytic activity">
    <reaction evidence="6 9">
        <text>lipid IVA (E. coli) + CMP-3-deoxy-beta-D-manno-octulosonate = alpha-Kdo-(2-&gt;6)-lipid IVA (E. coli) + CMP + H(+)</text>
        <dbReference type="Rhea" id="RHEA:28066"/>
        <dbReference type="ChEBI" id="CHEBI:15378"/>
        <dbReference type="ChEBI" id="CHEBI:58603"/>
        <dbReference type="ChEBI" id="CHEBI:60364"/>
        <dbReference type="ChEBI" id="CHEBI:60377"/>
        <dbReference type="ChEBI" id="CHEBI:85987"/>
        <dbReference type="EC" id="2.4.99.12"/>
    </reaction>
</comment>
<dbReference type="eggNOG" id="COG1519">
    <property type="taxonomic scope" value="Bacteria"/>
</dbReference>
<reference evidence="12" key="1">
    <citation type="submission" date="2010-02" db="EMBL/GenBank/DDBJ databases">
        <title>Complete sequence of Desulfurivibrio alkaliphilus AHT2.</title>
        <authorList>
            <consortium name="US DOE Joint Genome Institute"/>
            <person name="Pitluck S."/>
            <person name="Chertkov O."/>
            <person name="Detter J.C."/>
            <person name="Han C."/>
            <person name="Tapia R."/>
            <person name="Larimer F."/>
            <person name="Land M."/>
            <person name="Hauser L."/>
            <person name="Kyrpides N."/>
            <person name="Mikhailova N."/>
            <person name="Sorokin D.Y."/>
            <person name="Muyzer G."/>
            <person name="Woyke T."/>
        </authorList>
    </citation>
    <scope>NUCLEOTIDE SEQUENCE [LARGE SCALE GENOMIC DNA]</scope>
    <source>
        <strain evidence="12">DSM 19089 / UNIQEM U267 / AHT2</strain>
    </source>
</reference>
<evidence type="ECO:0000256" key="4">
    <source>
        <dbReference type="ARBA" id="ARBA00022679"/>
    </source>
</evidence>
<evidence type="ECO:0000256" key="8">
    <source>
        <dbReference type="PIRSR" id="PIRSR639901-2"/>
    </source>
</evidence>
<feature type="site" description="Transition state stabilizer" evidence="8">
    <location>
        <position position="139"/>
    </location>
</feature>
<comment type="pathway">
    <text evidence="1 9">Bacterial outer membrane biogenesis; LPS core biosynthesis.</text>
</comment>
<evidence type="ECO:0000256" key="5">
    <source>
        <dbReference type="ARBA" id="ARBA00031445"/>
    </source>
</evidence>
<accession>D6Z228</accession>
<evidence type="ECO:0000256" key="7">
    <source>
        <dbReference type="PIRSR" id="PIRSR639901-1"/>
    </source>
</evidence>
<dbReference type="InParanoid" id="D6Z228"/>
<name>D6Z228_DESAT</name>
<comment type="function">
    <text evidence="9">Involved in lipopolysaccharide (LPS) biosynthesis. Catalyzes the transfer of 3-deoxy-D-manno-octulosonate (Kdo) residue(s) from CMP-Kdo to lipid IV(A), the tetraacyldisaccharide-1,4'-bisphosphate precursor of lipid A.</text>
</comment>
<feature type="transmembrane region" description="Helical" evidence="9">
    <location>
        <begin position="12"/>
        <end position="33"/>
    </location>
</feature>
<keyword evidence="12" id="KW-1185">Reference proteome</keyword>
<keyword evidence="9" id="KW-0448">Lipopolysaccharide biosynthesis</keyword>
<dbReference type="PANTHER" id="PTHR42755">
    <property type="entry name" value="3-DEOXY-MANNO-OCTULOSONATE CYTIDYLYLTRANSFERASE"/>
    <property type="match status" value="1"/>
</dbReference>
<dbReference type="Pfam" id="PF04413">
    <property type="entry name" value="Glycos_transf_N"/>
    <property type="match status" value="1"/>
</dbReference>
<evidence type="ECO:0000256" key="1">
    <source>
        <dbReference type="ARBA" id="ARBA00004713"/>
    </source>
</evidence>
<dbReference type="HOGENOM" id="CLU_036146_2_1_7"/>
<dbReference type="Proteomes" id="UP000001508">
    <property type="component" value="Chromosome"/>
</dbReference>
<evidence type="ECO:0000313" key="11">
    <source>
        <dbReference type="EMBL" id="ADH85603.1"/>
    </source>
</evidence>
<dbReference type="CAZy" id="GT30">
    <property type="family name" value="Glycosyltransferase Family 30"/>
</dbReference>
<dbReference type="GO" id="GO:0009245">
    <property type="term" value="P:lipid A biosynthetic process"/>
    <property type="evidence" value="ECO:0007669"/>
    <property type="project" value="TreeGrafter"/>
</dbReference>
<dbReference type="STRING" id="589865.DaAHT2_0899"/>